<dbReference type="Proteomes" id="UP001187192">
    <property type="component" value="Unassembled WGS sequence"/>
</dbReference>
<name>A0AA88DMM5_FICCA</name>
<reference evidence="1" key="1">
    <citation type="submission" date="2023-07" db="EMBL/GenBank/DDBJ databases">
        <title>draft genome sequence of fig (Ficus carica).</title>
        <authorList>
            <person name="Takahashi T."/>
            <person name="Nishimura K."/>
        </authorList>
    </citation>
    <scope>NUCLEOTIDE SEQUENCE</scope>
</reference>
<protein>
    <recommendedName>
        <fullName evidence="3">Reverse transcriptase zinc-binding domain-containing protein</fullName>
    </recommendedName>
</protein>
<dbReference type="EMBL" id="BTGU01000071">
    <property type="protein sequence ID" value="GMN57599.1"/>
    <property type="molecule type" value="Genomic_DNA"/>
</dbReference>
<organism evidence="1 2">
    <name type="scientific">Ficus carica</name>
    <name type="common">Common fig</name>
    <dbReference type="NCBI Taxonomy" id="3494"/>
    <lineage>
        <taxon>Eukaryota</taxon>
        <taxon>Viridiplantae</taxon>
        <taxon>Streptophyta</taxon>
        <taxon>Embryophyta</taxon>
        <taxon>Tracheophyta</taxon>
        <taxon>Spermatophyta</taxon>
        <taxon>Magnoliopsida</taxon>
        <taxon>eudicotyledons</taxon>
        <taxon>Gunneridae</taxon>
        <taxon>Pentapetalae</taxon>
        <taxon>rosids</taxon>
        <taxon>fabids</taxon>
        <taxon>Rosales</taxon>
        <taxon>Moraceae</taxon>
        <taxon>Ficeae</taxon>
        <taxon>Ficus</taxon>
    </lineage>
</organism>
<evidence type="ECO:0000313" key="1">
    <source>
        <dbReference type="EMBL" id="GMN57599.1"/>
    </source>
</evidence>
<evidence type="ECO:0008006" key="3">
    <source>
        <dbReference type="Google" id="ProtNLM"/>
    </source>
</evidence>
<comment type="caution">
    <text evidence="1">The sequence shown here is derived from an EMBL/GenBank/DDBJ whole genome shotgun (WGS) entry which is preliminary data.</text>
</comment>
<proteinExistence type="predicted"/>
<gene>
    <name evidence="1" type="ORF">TIFTF001_026714</name>
</gene>
<sequence length="85" mass="9665">MMLSPLLLGLFRRKVIDSACSAACQSAWESVGHALIHCKFAKAIWRRSTITLKFGTIYHLPFKEIIHVLFTSFSTSEMELFLCLT</sequence>
<accession>A0AA88DMM5</accession>
<evidence type="ECO:0000313" key="2">
    <source>
        <dbReference type="Proteomes" id="UP001187192"/>
    </source>
</evidence>
<keyword evidence="2" id="KW-1185">Reference proteome</keyword>
<dbReference type="AlphaFoldDB" id="A0AA88DMM5"/>